<evidence type="ECO:0000313" key="1">
    <source>
        <dbReference type="EMBL" id="TWI04837.1"/>
    </source>
</evidence>
<dbReference type="AlphaFoldDB" id="A0A562LB00"/>
<gene>
    <name evidence="1" type="ORF">IP90_00975</name>
</gene>
<protein>
    <submittedName>
        <fullName evidence="1">Uncharacterized protein</fullName>
    </submittedName>
</protein>
<comment type="caution">
    <text evidence="1">The sequence shown here is derived from an EMBL/GenBank/DDBJ whole genome shotgun (WGS) entry which is preliminary data.</text>
</comment>
<dbReference type="Proteomes" id="UP000315167">
    <property type="component" value="Unassembled WGS sequence"/>
</dbReference>
<dbReference type="EMBL" id="VLKN01000002">
    <property type="protein sequence ID" value="TWI04837.1"/>
    <property type="molecule type" value="Genomic_DNA"/>
</dbReference>
<organism evidence="1 2">
    <name type="scientific">Luteimonas cucumeris</name>
    <dbReference type="NCBI Taxonomy" id="985012"/>
    <lineage>
        <taxon>Bacteria</taxon>
        <taxon>Pseudomonadati</taxon>
        <taxon>Pseudomonadota</taxon>
        <taxon>Gammaproteobacteria</taxon>
        <taxon>Lysobacterales</taxon>
        <taxon>Lysobacteraceae</taxon>
        <taxon>Luteimonas</taxon>
    </lineage>
</organism>
<proteinExistence type="predicted"/>
<reference evidence="1 2" key="1">
    <citation type="journal article" date="2015" name="Stand. Genomic Sci.">
        <title>Genomic Encyclopedia of Bacterial and Archaeal Type Strains, Phase III: the genomes of soil and plant-associated and newly described type strains.</title>
        <authorList>
            <person name="Whitman W.B."/>
            <person name="Woyke T."/>
            <person name="Klenk H.P."/>
            <person name="Zhou Y."/>
            <person name="Lilburn T.G."/>
            <person name="Beck B.J."/>
            <person name="De Vos P."/>
            <person name="Vandamme P."/>
            <person name="Eisen J.A."/>
            <person name="Garrity G."/>
            <person name="Hugenholtz P."/>
            <person name="Kyrpides N.C."/>
        </authorList>
    </citation>
    <scope>NUCLEOTIDE SEQUENCE [LARGE SCALE GENOMIC DNA]</scope>
    <source>
        <strain evidence="1 2">CGMCC 1.10821</strain>
    </source>
</reference>
<evidence type="ECO:0000313" key="2">
    <source>
        <dbReference type="Proteomes" id="UP000315167"/>
    </source>
</evidence>
<dbReference type="RefSeq" id="WP_144898489.1">
    <property type="nucleotide sequence ID" value="NZ_VLKN01000002.1"/>
</dbReference>
<keyword evidence="2" id="KW-1185">Reference proteome</keyword>
<sequence length="62" mass="7467">MTRQDAIRMDNAGWFCRELAFNRWRTDTVFPAAVNRWVARIALETLTTQQELDRLLREYRHG</sequence>
<name>A0A562LB00_9GAMM</name>
<accession>A0A562LB00</accession>